<dbReference type="eggNOG" id="COG4852">
    <property type="taxonomic scope" value="Bacteria"/>
</dbReference>
<dbReference type="InterPro" id="IPR018687">
    <property type="entry name" value="DUF2177_membr"/>
</dbReference>
<name>A2SLS5_METPP</name>
<sequence length="134" mass="14311">MPRYLVAYVAALAVLAVLDALWLGAVAKDFYRGQIGPLMAEQVRFGVAACFYLLYIVGVVVFAVVPALAAESVTRALMLGALFGFFAYMTYDLTNLATLRGWSWQVTLTDIAWGSFVSAVAAGAGCAAALRFGR</sequence>
<dbReference type="HOGENOM" id="CLU_140354_0_0_4"/>
<dbReference type="Proteomes" id="UP000000366">
    <property type="component" value="Chromosome"/>
</dbReference>
<evidence type="ECO:0008006" key="4">
    <source>
        <dbReference type="Google" id="ProtNLM"/>
    </source>
</evidence>
<feature type="transmembrane region" description="Helical" evidence="1">
    <location>
        <begin position="43"/>
        <end position="65"/>
    </location>
</feature>
<dbReference type="EMBL" id="CP000555">
    <property type="protein sequence ID" value="ABM96514.1"/>
    <property type="molecule type" value="Genomic_DNA"/>
</dbReference>
<accession>A2SLS5</accession>
<gene>
    <name evidence="2" type="ordered locus">Mpe_A3561</name>
</gene>
<keyword evidence="1" id="KW-0472">Membrane</keyword>
<dbReference type="STRING" id="420662.Mpe_A3561"/>
<dbReference type="RefSeq" id="WP_011831134.1">
    <property type="nucleotide sequence ID" value="NC_008825.1"/>
</dbReference>
<organism evidence="2 3">
    <name type="scientific">Methylibium petroleiphilum (strain ATCC BAA-1232 / LMG 22953 / PM1)</name>
    <dbReference type="NCBI Taxonomy" id="420662"/>
    <lineage>
        <taxon>Bacteria</taxon>
        <taxon>Pseudomonadati</taxon>
        <taxon>Pseudomonadota</taxon>
        <taxon>Betaproteobacteria</taxon>
        <taxon>Burkholderiales</taxon>
        <taxon>Sphaerotilaceae</taxon>
        <taxon>Methylibium</taxon>
    </lineage>
</organism>
<feature type="transmembrane region" description="Helical" evidence="1">
    <location>
        <begin position="111"/>
        <end position="130"/>
    </location>
</feature>
<dbReference type="KEGG" id="mpt:Mpe_A3561"/>
<proteinExistence type="predicted"/>
<keyword evidence="1" id="KW-1133">Transmembrane helix</keyword>
<reference evidence="2 3" key="1">
    <citation type="journal article" date="2007" name="J. Bacteriol.">
        <title>Whole-genome analysis of the methyl tert-butyl ether-degrading beta-proteobacterium Methylibium petroleiphilum PM1.</title>
        <authorList>
            <person name="Kane S.R."/>
            <person name="Chakicherla A.Y."/>
            <person name="Chain P.S.G."/>
            <person name="Schmidt R."/>
            <person name="Shin M.W."/>
            <person name="Legler T.C."/>
            <person name="Scow K.M."/>
            <person name="Larimer F.W."/>
            <person name="Lucas S.M."/>
            <person name="Richardson P.M."/>
            <person name="Hristova K.R."/>
        </authorList>
    </citation>
    <scope>NUCLEOTIDE SEQUENCE [LARGE SCALE GENOMIC DNA]</scope>
    <source>
        <strain evidence="3">ATCC BAA-1232 / LMG 22953 / PM1</strain>
    </source>
</reference>
<keyword evidence="1" id="KW-0812">Transmembrane</keyword>
<evidence type="ECO:0000313" key="3">
    <source>
        <dbReference type="Proteomes" id="UP000000366"/>
    </source>
</evidence>
<protein>
    <recommendedName>
        <fullName evidence="4">Transmembrane protein</fullName>
    </recommendedName>
</protein>
<evidence type="ECO:0000313" key="2">
    <source>
        <dbReference type="EMBL" id="ABM96514.1"/>
    </source>
</evidence>
<feature type="transmembrane region" description="Helical" evidence="1">
    <location>
        <begin position="72"/>
        <end position="91"/>
    </location>
</feature>
<evidence type="ECO:0000256" key="1">
    <source>
        <dbReference type="SAM" id="Phobius"/>
    </source>
</evidence>
<dbReference type="Pfam" id="PF09945">
    <property type="entry name" value="DUF2177"/>
    <property type="match status" value="1"/>
</dbReference>
<dbReference type="AlphaFoldDB" id="A2SLS5"/>
<keyword evidence="3" id="KW-1185">Reference proteome</keyword>